<evidence type="ECO:0000313" key="1">
    <source>
        <dbReference type="EMBL" id="CAG8581939.1"/>
    </source>
</evidence>
<sequence length="54" mass="6035">YEAHMNQYLVDFENDSLSYSSVKAIMTDKLAGHSQNKRSRQSSSEPKLVLATAS</sequence>
<comment type="caution">
    <text evidence="1">The sequence shown here is derived from an EMBL/GenBank/DDBJ whole genome shotgun (WGS) entry which is preliminary data.</text>
</comment>
<proteinExistence type="predicted"/>
<accession>A0ACA9MBI9</accession>
<protein>
    <submittedName>
        <fullName evidence="1">13056_t:CDS:1</fullName>
    </submittedName>
</protein>
<dbReference type="EMBL" id="CAJVPU010008265">
    <property type="protein sequence ID" value="CAG8581939.1"/>
    <property type="molecule type" value="Genomic_DNA"/>
</dbReference>
<dbReference type="Proteomes" id="UP000789702">
    <property type="component" value="Unassembled WGS sequence"/>
</dbReference>
<name>A0ACA9MBI9_9GLOM</name>
<evidence type="ECO:0000313" key="2">
    <source>
        <dbReference type="Proteomes" id="UP000789702"/>
    </source>
</evidence>
<feature type="non-terminal residue" evidence="1">
    <location>
        <position position="1"/>
    </location>
</feature>
<keyword evidence="2" id="KW-1185">Reference proteome</keyword>
<organism evidence="1 2">
    <name type="scientific">Dentiscutata heterogama</name>
    <dbReference type="NCBI Taxonomy" id="1316150"/>
    <lineage>
        <taxon>Eukaryota</taxon>
        <taxon>Fungi</taxon>
        <taxon>Fungi incertae sedis</taxon>
        <taxon>Mucoromycota</taxon>
        <taxon>Glomeromycotina</taxon>
        <taxon>Glomeromycetes</taxon>
        <taxon>Diversisporales</taxon>
        <taxon>Gigasporaceae</taxon>
        <taxon>Dentiscutata</taxon>
    </lineage>
</organism>
<reference evidence="1" key="1">
    <citation type="submission" date="2021-06" db="EMBL/GenBank/DDBJ databases">
        <authorList>
            <person name="Kallberg Y."/>
            <person name="Tangrot J."/>
            <person name="Rosling A."/>
        </authorList>
    </citation>
    <scope>NUCLEOTIDE SEQUENCE</scope>
    <source>
        <strain evidence="1">IL203A</strain>
    </source>
</reference>
<gene>
    <name evidence="1" type="ORF">DHETER_LOCUS6505</name>
</gene>